<accession>A0A0E1WCC2</accession>
<feature type="region of interest" description="Disordered" evidence="1">
    <location>
        <begin position="1"/>
        <end position="104"/>
    </location>
</feature>
<dbReference type="EMBL" id="CM000832">
    <property type="protein sequence ID" value="EET07227.1"/>
    <property type="molecule type" value="Genomic_DNA"/>
</dbReference>
<protein>
    <submittedName>
        <fullName evidence="2">Uncharacterized protein</fullName>
    </submittedName>
</protein>
<dbReference type="Proteomes" id="UP000001812">
    <property type="component" value="Chromosome I"/>
</dbReference>
<dbReference type="HOGENOM" id="CLU_2244897_0_0_4"/>
<gene>
    <name evidence="2" type="ORF">BURPS1710A_0443</name>
</gene>
<proteinExistence type="predicted"/>
<evidence type="ECO:0000256" key="1">
    <source>
        <dbReference type="SAM" id="MobiDB-lite"/>
    </source>
</evidence>
<dbReference type="AlphaFoldDB" id="A0A0E1WCC2"/>
<name>A0A0E1WCC2_BURPE</name>
<feature type="compositionally biased region" description="Pro residues" evidence="1">
    <location>
        <begin position="93"/>
        <end position="104"/>
    </location>
</feature>
<sequence>MADGRAGVRSSARPGDRRGRRVIENGPRGRSVFFAACVSAQRDRCCPTPDARRPTPDARRPTPDARRPTPDAQRTTHNAQRFAPGTSKHPRPGGAPPVTPRAAA</sequence>
<feature type="compositionally biased region" description="Basic and acidic residues" evidence="1">
    <location>
        <begin position="14"/>
        <end position="23"/>
    </location>
</feature>
<reference evidence="2" key="1">
    <citation type="submission" date="2009-05" db="EMBL/GenBank/DDBJ databases">
        <authorList>
            <person name="Harkins D.M."/>
            <person name="DeShazer D."/>
            <person name="Woods D.E."/>
            <person name="Brinkac L.M."/>
            <person name="Brown K.A."/>
            <person name="Hung G.C."/>
            <person name="Tuanyok A."/>
            <person name="Zhang B."/>
            <person name="Nierman W.C."/>
        </authorList>
    </citation>
    <scope>NUCLEOTIDE SEQUENCE [LARGE SCALE GENOMIC DNA]</scope>
    <source>
        <strain evidence="2">1710a</strain>
    </source>
</reference>
<evidence type="ECO:0000313" key="2">
    <source>
        <dbReference type="EMBL" id="EET07227.1"/>
    </source>
</evidence>
<organism evidence="2">
    <name type="scientific">Burkholderia pseudomallei 1710a</name>
    <dbReference type="NCBI Taxonomy" id="320371"/>
    <lineage>
        <taxon>Bacteria</taxon>
        <taxon>Pseudomonadati</taxon>
        <taxon>Pseudomonadota</taxon>
        <taxon>Betaproteobacteria</taxon>
        <taxon>Burkholderiales</taxon>
        <taxon>Burkholderiaceae</taxon>
        <taxon>Burkholderia</taxon>
        <taxon>pseudomallei group</taxon>
    </lineage>
</organism>
<feature type="compositionally biased region" description="Basic and acidic residues" evidence="1">
    <location>
        <begin position="41"/>
        <end position="69"/>
    </location>
</feature>